<dbReference type="WBParaSite" id="TREG1_25430.1">
    <property type="protein sequence ID" value="TREG1_25430.1"/>
    <property type="gene ID" value="TREG1_25430"/>
</dbReference>
<name>A0AA85JKB7_TRIRE</name>
<feature type="transmembrane region" description="Helical" evidence="1">
    <location>
        <begin position="39"/>
        <end position="59"/>
    </location>
</feature>
<organism evidence="3 4">
    <name type="scientific">Trichobilharzia regenti</name>
    <name type="common">Nasal bird schistosome</name>
    <dbReference type="NCBI Taxonomy" id="157069"/>
    <lineage>
        <taxon>Eukaryota</taxon>
        <taxon>Metazoa</taxon>
        <taxon>Spiralia</taxon>
        <taxon>Lophotrochozoa</taxon>
        <taxon>Platyhelminthes</taxon>
        <taxon>Trematoda</taxon>
        <taxon>Digenea</taxon>
        <taxon>Strigeidida</taxon>
        <taxon>Schistosomatoidea</taxon>
        <taxon>Schistosomatidae</taxon>
        <taxon>Trichobilharzia</taxon>
    </lineage>
</organism>
<dbReference type="AlphaFoldDB" id="A0AA85JKB7"/>
<keyword evidence="2" id="KW-0732">Signal</keyword>
<keyword evidence="1" id="KW-0472">Membrane</keyword>
<feature type="signal peptide" evidence="2">
    <location>
        <begin position="1"/>
        <end position="21"/>
    </location>
</feature>
<evidence type="ECO:0008006" key="5">
    <source>
        <dbReference type="Google" id="ProtNLM"/>
    </source>
</evidence>
<feature type="transmembrane region" description="Helical" evidence="1">
    <location>
        <begin position="71"/>
        <end position="90"/>
    </location>
</feature>
<keyword evidence="1" id="KW-0812">Transmembrane</keyword>
<evidence type="ECO:0000256" key="1">
    <source>
        <dbReference type="SAM" id="Phobius"/>
    </source>
</evidence>
<feature type="chain" id="PRO_5041730156" description="MARVEL domain-containing protein" evidence="2">
    <location>
        <begin position="22"/>
        <end position="131"/>
    </location>
</feature>
<protein>
    <recommendedName>
        <fullName evidence="5">MARVEL domain-containing protein</fullName>
    </recommendedName>
</protein>
<sequence length="131" mass="14573">MHTKTLSLILHSFSLAFIISALSLDQWYCGGLFTSCLKHYQSFLMLAFVLDAITVCSSSLDYNPTYATTRLVSLIIGLVSIFSAILIYSTQMDRQYSSFTCTLGIVFAFQVAILNLFGSQCIQRTEVIVAE</sequence>
<reference evidence="4" key="2">
    <citation type="submission" date="2023-11" db="UniProtKB">
        <authorList>
            <consortium name="WormBaseParasite"/>
        </authorList>
    </citation>
    <scope>IDENTIFICATION</scope>
</reference>
<evidence type="ECO:0000256" key="2">
    <source>
        <dbReference type="SAM" id="SignalP"/>
    </source>
</evidence>
<keyword evidence="3" id="KW-1185">Reference proteome</keyword>
<reference evidence="3" key="1">
    <citation type="submission" date="2022-06" db="EMBL/GenBank/DDBJ databases">
        <authorList>
            <person name="Berger JAMES D."/>
            <person name="Berger JAMES D."/>
        </authorList>
    </citation>
    <scope>NUCLEOTIDE SEQUENCE [LARGE SCALE GENOMIC DNA]</scope>
</reference>
<accession>A0AA85JKB7</accession>
<dbReference type="Proteomes" id="UP000050795">
    <property type="component" value="Unassembled WGS sequence"/>
</dbReference>
<evidence type="ECO:0000313" key="4">
    <source>
        <dbReference type="WBParaSite" id="TREG1_25430.1"/>
    </source>
</evidence>
<feature type="transmembrane region" description="Helical" evidence="1">
    <location>
        <begin position="96"/>
        <end position="117"/>
    </location>
</feature>
<proteinExistence type="predicted"/>
<evidence type="ECO:0000313" key="3">
    <source>
        <dbReference type="Proteomes" id="UP000050795"/>
    </source>
</evidence>
<keyword evidence="1" id="KW-1133">Transmembrane helix</keyword>